<feature type="binding site" evidence="18">
    <location>
        <position position="189"/>
    </location>
    <ligand>
        <name>Zn(2+)</name>
        <dbReference type="ChEBI" id="CHEBI:29105"/>
    </ligand>
</feature>
<comment type="cofactor">
    <cofactor evidence="18">
        <name>Co(2+)</name>
        <dbReference type="ChEBI" id="CHEBI:48828"/>
    </cofactor>
    <cofactor evidence="18">
        <name>Zn(2+)</name>
        <dbReference type="ChEBI" id="CHEBI:29105"/>
    </cofactor>
    <text evidence="18">Binds 1 divalent metal cation per subunit. Can use either Co(2+) or Zn(2+).</text>
</comment>
<reference evidence="21 22" key="1">
    <citation type="submission" date="2020-08" db="EMBL/GenBank/DDBJ databases">
        <authorList>
            <person name="Liu C."/>
            <person name="Sun Q."/>
        </authorList>
    </citation>
    <scope>NUCLEOTIDE SEQUENCE [LARGE SCALE GENOMIC DNA]</scope>
    <source>
        <strain evidence="21 22">NSJ-29</strain>
    </source>
</reference>
<evidence type="ECO:0000256" key="18">
    <source>
        <dbReference type="HAMAP-Rule" id="MF_00110"/>
    </source>
</evidence>
<keyword evidence="10 18" id="KW-0028">Amino-acid biosynthesis</keyword>
<dbReference type="GO" id="GO:0046872">
    <property type="term" value="F:metal ion binding"/>
    <property type="evidence" value="ECO:0007669"/>
    <property type="project" value="UniProtKB-KW"/>
</dbReference>
<evidence type="ECO:0000313" key="22">
    <source>
        <dbReference type="Proteomes" id="UP000515860"/>
    </source>
</evidence>
<evidence type="ECO:0000256" key="13">
    <source>
        <dbReference type="ARBA" id="ARBA00022833"/>
    </source>
</evidence>
<dbReference type="AlphaFoldDB" id="A0A7G9GFK4"/>
<comment type="similarity">
    <text evidence="6 18">Belongs to the sugar phosphate cyclases superfamily. Dehydroquinate synthase family.</text>
</comment>
<dbReference type="GO" id="GO:0009423">
    <property type="term" value="P:chorismate biosynthetic process"/>
    <property type="evidence" value="ECO:0007669"/>
    <property type="project" value="UniProtKB-UniRule"/>
</dbReference>
<keyword evidence="22" id="KW-1185">Reference proteome</keyword>
<dbReference type="Pfam" id="PF24621">
    <property type="entry name" value="DHQS_C"/>
    <property type="match status" value="1"/>
</dbReference>
<dbReference type="GO" id="GO:0000166">
    <property type="term" value="F:nucleotide binding"/>
    <property type="evidence" value="ECO:0007669"/>
    <property type="project" value="UniProtKB-KW"/>
</dbReference>
<dbReference type="EC" id="4.2.3.4" evidence="7 18"/>
<comment type="catalytic activity">
    <reaction evidence="1 18">
        <text>7-phospho-2-dehydro-3-deoxy-D-arabino-heptonate = 3-dehydroquinate + phosphate</text>
        <dbReference type="Rhea" id="RHEA:21968"/>
        <dbReference type="ChEBI" id="CHEBI:32364"/>
        <dbReference type="ChEBI" id="CHEBI:43474"/>
        <dbReference type="ChEBI" id="CHEBI:58394"/>
        <dbReference type="EC" id="4.2.3.4"/>
    </reaction>
</comment>
<evidence type="ECO:0000256" key="2">
    <source>
        <dbReference type="ARBA" id="ARBA00001911"/>
    </source>
</evidence>
<dbReference type="NCBIfam" id="TIGR01357">
    <property type="entry name" value="aroB"/>
    <property type="match status" value="1"/>
</dbReference>
<keyword evidence="17 18" id="KW-0170">Cobalt</keyword>
<keyword evidence="11 18" id="KW-0479">Metal-binding</keyword>
<dbReference type="PANTHER" id="PTHR43622">
    <property type="entry name" value="3-DEHYDROQUINATE SYNTHASE"/>
    <property type="match status" value="1"/>
</dbReference>
<evidence type="ECO:0000256" key="5">
    <source>
        <dbReference type="ARBA" id="ARBA00004661"/>
    </source>
</evidence>
<dbReference type="FunFam" id="3.40.50.1970:FF:000007">
    <property type="entry name" value="Pentafunctional AROM polypeptide"/>
    <property type="match status" value="1"/>
</dbReference>
<evidence type="ECO:0000256" key="9">
    <source>
        <dbReference type="ARBA" id="ARBA00022490"/>
    </source>
</evidence>
<feature type="binding site" evidence="18">
    <location>
        <position position="156"/>
    </location>
    <ligand>
        <name>NAD(+)</name>
        <dbReference type="ChEBI" id="CHEBI:57540"/>
    </ligand>
</feature>
<comment type="cofactor">
    <cofactor evidence="3">
        <name>Zn(2+)</name>
        <dbReference type="ChEBI" id="CHEBI:29105"/>
    </cofactor>
</comment>
<dbReference type="UniPathway" id="UPA00053">
    <property type="reaction ID" value="UER00085"/>
</dbReference>
<dbReference type="InterPro" id="IPR030963">
    <property type="entry name" value="DHQ_synth_fam"/>
</dbReference>
<evidence type="ECO:0000256" key="7">
    <source>
        <dbReference type="ARBA" id="ARBA00013031"/>
    </source>
</evidence>
<feature type="binding site" evidence="18">
    <location>
        <begin position="110"/>
        <end position="114"/>
    </location>
    <ligand>
        <name>NAD(+)</name>
        <dbReference type="ChEBI" id="CHEBI:57540"/>
    </ligand>
</feature>
<accession>A0A7G9GFK4</accession>
<feature type="binding site" evidence="18">
    <location>
        <begin position="174"/>
        <end position="177"/>
    </location>
    <ligand>
        <name>NAD(+)</name>
        <dbReference type="ChEBI" id="CHEBI:57540"/>
    </ligand>
</feature>
<comment type="function">
    <text evidence="18">Catalyzes the conversion of 3-deoxy-D-arabino-heptulosonate 7-phosphate (DAHP) to dehydroquinate (DHQ).</text>
</comment>
<gene>
    <name evidence="18 21" type="primary">aroB</name>
    <name evidence="21" type="ORF">H9Q79_04665</name>
</gene>
<feature type="domain" description="3-dehydroquinate synthase C-terminal" evidence="20">
    <location>
        <begin position="186"/>
        <end position="328"/>
    </location>
</feature>
<keyword evidence="16 18" id="KW-0456">Lyase</keyword>
<evidence type="ECO:0000256" key="16">
    <source>
        <dbReference type="ARBA" id="ARBA00023239"/>
    </source>
</evidence>
<dbReference type="PIRSF" id="PIRSF001455">
    <property type="entry name" value="DHQ_synth"/>
    <property type="match status" value="1"/>
</dbReference>
<dbReference type="PANTHER" id="PTHR43622:SF7">
    <property type="entry name" value="3-DEHYDROQUINATE SYNTHASE, CHLOROPLASTIC"/>
    <property type="match status" value="1"/>
</dbReference>
<dbReference type="Pfam" id="PF01761">
    <property type="entry name" value="DHQ_synthase"/>
    <property type="match status" value="1"/>
</dbReference>
<dbReference type="Proteomes" id="UP000515860">
    <property type="component" value="Chromosome"/>
</dbReference>
<evidence type="ECO:0000256" key="4">
    <source>
        <dbReference type="ARBA" id="ARBA00004496"/>
    </source>
</evidence>
<dbReference type="KEGG" id="whj:H9Q79_04665"/>
<evidence type="ECO:0000256" key="14">
    <source>
        <dbReference type="ARBA" id="ARBA00023027"/>
    </source>
</evidence>
<dbReference type="GO" id="GO:0009073">
    <property type="term" value="P:aromatic amino acid family biosynthetic process"/>
    <property type="evidence" value="ECO:0007669"/>
    <property type="project" value="UniProtKB-KW"/>
</dbReference>
<name>A0A7G9GFK4_9FIRM</name>
<evidence type="ECO:0000256" key="3">
    <source>
        <dbReference type="ARBA" id="ARBA00001947"/>
    </source>
</evidence>
<comment type="pathway">
    <text evidence="5 18">Metabolic intermediate biosynthesis; chorismate biosynthesis; chorismate from D-erythrose 4-phosphate and phosphoenolpyruvate: step 2/7.</text>
</comment>
<evidence type="ECO:0000256" key="6">
    <source>
        <dbReference type="ARBA" id="ARBA00005412"/>
    </source>
</evidence>
<evidence type="ECO:0000259" key="20">
    <source>
        <dbReference type="Pfam" id="PF24621"/>
    </source>
</evidence>
<dbReference type="InterPro" id="IPR016037">
    <property type="entry name" value="DHQ_synth_AroB"/>
</dbReference>
<dbReference type="CDD" id="cd08195">
    <property type="entry name" value="DHQS"/>
    <property type="match status" value="1"/>
</dbReference>
<keyword evidence="14 18" id="KW-0520">NAD</keyword>
<comment type="caution">
    <text evidence="18">Lacks conserved residue(s) required for the propagation of feature annotation.</text>
</comment>
<organism evidence="21 22">
    <name type="scientific">Wansuia hejianensis</name>
    <dbReference type="NCBI Taxonomy" id="2763667"/>
    <lineage>
        <taxon>Bacteria</taxon>
        <taxon>Bacillati</taxon>
        <taxon>Bacillota</taxon>
        <taxon>Clostridia</taxon>
        <taxon>Lachnospirales</taxon>
        <taxon>Lachnospiraceae</taxon>
        <taxon>Wansuia</taxon>
    </lineage>
</organism>
<dbReference type="Gene3D" id="3.40.50.1970">
    <property type="match status" value="1"/>
</dbReference>
<feature type="domain" description="3-dehydroquinate synthase N-terminal" evidence="19">
    <location>
        <begin position="72"/>
        <end position="184"/>
    </location>
</feature>
<evidence type="ECO:0000256" key="11">
    <source>
        <dbReference type="ARBA" id="ARBA00022723"/>
    </source>
</evidence>
<feature type="binding site" evidence="18">
    <location>
        <position position="268"/>
    </location>
    <ligand>
        <name>Zn(2+)</name>
        <dbReference type="ChEBI" id="CHEBI:29105"/>
    </ligand>
</feature>
<keyword evidence="9 18" id="KW-0963">Cytoplasm</keyword>
<comment type="cofactor">
    <cofactor evidence="2 18">
        <name>NAD(+)</name>
        <dbReference type="ChEBI" id="CHEBI:57540"/>
    </cofactor>
</comment>
<evidence type="ECO:0000256" key="1">
    <source>
        <dbReference type="ARBA" id="ARBA00001393"/>
    </source>
</evidence>
<evidence type="ECO:0000313" key="21">
    <source>
        <dbReference type="EMBL" id="QNM09586.1"/>
    </source>
</evidence>
<dbReference type="GO" id="GO:0005737">
    <property type="term" value="C:cytoplasm"/>
    <property type="evidence" value="ECO:0007669"/>
    <property type="project" value="UniProtKB-SubCell"/>
</dbReference>
<evidence type="ECO:0000256" key="8">
    <source>
        <dbReference type="ARBA" id="ARBA00017684"/>
    </source>
</evidence>
<dbReference type="EMBL" id="CP060635">
    <property type="protein sequence ID" value="QNM09586.1"/>
    <property type="molecule type" value="Genomic_DNA"/>
</dbReference>
<evidence type="ECO:0000256" key="15">
    <source>
        <dbReference type="ARBA" id="ARBA00023141"/>
    </source>
</evidence>
<keyword evidence="15 18" id="KW-0057">Aromatic amino acid biosynthesis</keyword>
<keyword evidence="12 18" id="KW-0547">Nucleotide-binding</keyword>
<dbReference type="InterPro" id="IPR050071">
    <property type="entry name" value="Dehydroquinate_synthase"/>
</dbReference>
<protein>
    <recommendedName>
        <fullName evidence="8 18">3-dehydroquinate synthase</fullName>
        <shortName evidence="18">DHQS</shortName>
        <ecNumber evidence="7 18">4.2.3.4</ecNumber>
    </recommendedName>
</protein>
<comment type="subcellular location">
    <subcellularLocation>
        <location evidence="4 18">Cytoplasm</location>
    </subcellularLocation>
</comment>
<feature type="binding site" evidence="18">
    <location>
        <position position="252"/>
    </location>
    <ligand>
        <name>Zn(2+)</name>
        <dbReference type="ChEBI" id="CHEBI:29105"/>
    </ligand>
</feature>
<sequence length="366" mass="41048">MESLIVQREHEGLEFSYEIIWERGFDGLSGALDRLRLPYRKICIVSDHNVAELYLKDVERALSSTGCPVSAFVFPAGEEHKNLSTVQELYRYLIENRFERKDLLVALGGGVVGDLTGFAAATYLRGIAFIQVPTTLLAQVDSSVGGKTGVDFDKYKNMVGAFYQPRLVYMNSETLKTLPCDQFASGMGEVLKTGLIRNRDFYGWIIEQQAQIELRNPETMDHLIRECCRVKAAVVEEDPKEQGVRAILNLGHTLGHAIEKLMNFQMLHGQCVAVGTVGAAYLSYRRGYLTEEEYLQIVRTNLAFRLPVSVRGLKQEDILGATKSDKKMEEGKIKFVLLKNIGEAVLDRSVTDQELLDTIAILNEEA</sequence>
<dbReference type="GO" id="GO:0008652">
    <property type="term" value="P:amino acid biosynthetic process"/>
    <property type="evidence" value="ECO:0007669"/>
    <property type="project" value="UniProtKB-KW"/>
</dbReference>
<evidence type="ECO:0000256" key="12">
    <source>
        <dbReference type="ARBA" id="ARBA00022741"/>
    </source>
</evidence>
<keyword evidence="13 18" id="KW-0862">Zinc</keyword>
<dbReference type="HAMAP" id="MF_00110">
    <property type="entry name" value="DHQ_synthase"/>
    <property type="match status" value="1"/>
</dbReference>
<feature type="binding site" evidence="18">
    <location>
        <position position="147"/>
    </location>
    <ligand>
        <name>NAD(+)</name>
        <dbReference type="ChEBI" id="CHEBI:57540"/>
    </ligand>
</feature>
<evidence type="ECO:0000259" key="19">
    <source>
        <dbReference type="Pfam" id="PF01761"/>
    </source>
</evidence>
<dbReference type="InterPro" id="IPR030960">
    <property type="entry name" value="DHQS/DOIS_N"/>
</dbReference>
<dbReference type="GO" id="GO:0003856">
    <property type="term" value="F:3-dehydroquinate synthase activity"/>
    <property type="evidence" value="ECO:0007669"/>
    <property type="project" value="UniProtKB-UniRule"/>
</dbReference>
<dbReference type="RefSeq" id="WP_118644526.1">
    <property type="nucleotide sequence ID" value="NZ_CP060635.1"/>
</dbReference>
<evidence type="ECO:0000256" key="17">
    <source>
        <dbReference type="ARBA" id="ARBA00023285"/>
    </source>
</evidence>
<evidence type="ECO:0000256" key="10">
    <source>
        <dbReference type="ARBA" id="ARBA00022605"/>
    </source>
</evidence>
<proteinExistence type="inferred from homology"/>
<dbReference type="SUPFAM" id="SSF56796">
    <property type="entry name" value="Dehydroquinate synthase-like"/>
    <property type="match status" value="1"/>
</dbReference>
<feature type="binding site" evidence="18">
    <location>
        <begin position="134"/>
        <end position="135"/>
    </location>
    <ligand>
        <name>NAD(+)</name>
        <dbReference type="ChEBI" id="CHEBI:57540"/>
    </ligand>
</feature>
<dbReference type="Gene3D" id="1.20.1090.10">
    <property type="entry name" value="Dehydroquinate synthase-like - alpha domain"/>
    <property type="match status" value="1"/>
</dbReference>
<dbReference type="InterPro" id="IPR056179">
    <property type="entry name" value="DHQS_C"/>
</dbReference>